<dbReference type="FunFam" id="3.30.160.60:FF:000100">
    <property type="entry name" value="Zinc finger 45-like"/>
    <property type="match status" value="1"/>
</dbReference>
<dbReference type="AlphaFoldDB" id="A0A9W7TUD5"/>
<dbReference type="InterPro" id="IPR013087">
    <property type="entry name" value="Znf_C2H2_type"/>
</dbReference>
<dbReference type="SMART" id="SM00355">
    <property type="entry name" value="ZnF_C2H2"/>
    <property type="match status" value="3"/>
</dbReference>
<evidence type="ECO:0000256" key="1">
    <source>
        <dbReference type="ARBA" id="ARBA00004123"/>
    </source>
</evidence>
<dbReference type="GO" id="GO:0000981">
    <property type="term" value="F:DNA-binding transcription factor activity, RNA polymerase II-specific"/>
    <property type="evidence" value="ECO:0007669"/>
    <property type="project" value="TreeGrafter"/>
</dbReference>
<dbReference type="EMBL" id="JAFHDT010000011">
    <property type="protein sequence ID" value="KAI7803727.1"/>
    <property type="molecule type" value="Genomic_DNA"/>
</dbReference>
<evidence type="ECO:0000256" key="4">
    <source>
        <dbReference type="ARBA" id="ARBA00022771"/>
    </source>
</evidence>
<feature type="domain" description="C2H2-type" evidence="11">
    <location>
        <begin position="297"/>
        <end position="324"/>
    </location>
</feature>
<keyword evidence="6" id="KW-0805">Transcription regulation</keyword>
<sequence length="394" mass="44728">MTKTAIEEICGIVESKVALLRQELSFVKSENRILKDRMLSLETTGKAESTCMAKEETGLTYRSVCVQTEDGVRLSINGIFGNEWCSSMWDQRKQPREDELSGDVDPYPASPYKDKENTCSNQALIKEENTHEVDTYANYRDISQASERHLNSSECEPQKYNNHASNENLSRPSDSPNEHAETVVDNTVKLFIPPVEDPLEFDDHCLLDTFSEEHNAPFPSEDEDDGMLIEQCADTATAAENDESRIKTREQPGKTEKPLRLTLNRYIKKVFLFQNAPKHQDTRTKTHAVVHTGERPYKCRFCGKGFSTKGILGTHERGHTGERPFICVTCGRGFTQKFCLNNHERIHSGERPFTCQTCGKAFAQSATLGNHLLVHNKREKNKPRKKKSKKLVNL</sequence>
<dbReference type="PANTHER" id="PTHR24394:SF48">
    <property type="entry name" value="ZINC FINGER PROTEIN 771"/>
    <property type="match status" value="1"/>
</dbReference>
<dbReference type="FunFam" id="3.30.160.60:FF:000624">
    <property type="entry name" value="zinc finger protein 697"/>
    <property type="match status" value="1"/>
</dbReference>
<evidence type="ECO:0000259" key="11">
    <source>
        <dbReference type="PROSITE" id="PS50157"/>
    </source>
</evidence>
<evidence type="ECO:0000256" key="9">
    <source>
        <dbReference type="PROSITE-ProRule" id="PRU00042"/>
    </source>
</evidence>
<feature type="domain" description="C2H2-type" evidence="11">
    <location>
        <begin position="353"/>
        <end position="380"/>
    </location>
</feature>
<organism evidence="12 13">
    <name type="scientific">Triplophysa rosa</name>
    <name type="common">Cave loach</name>
    <dbReference type="NCBI Taxonomy" id="992332"/>
    <lineage>
        <taxon>Eukaryota</taxon>
        <taxon>Metazoa</taxon>
        <taxon>Chordata</taxon>
        <taxon>Craniata</taxon>
        <taxon>Vertebrata</taxon>
        <taxon>Euteleostomi</taxon>
        <taxon>Actinopterygii</taxon>
        <taxon>Neopterygii</taxon>
        <taxon>Teleostei</taxon>
        <taxon>Ostariophysi</taxon>
        <taxon>Cypriniformes</taxon>
        <taxon>Nemacheilidae</taxon>
        <taxon>Triplophysa</taxon>
    </lineage>
</organism>
<dbReference type="Gene3D" id="3.30.160.60">
    <property type="entry name" value="Classic Zinc Finger"/>
    <property type="match status" value="3"/>
</dbReference>
<keyword evidence="2" id="KW-0479">Metal-binding</keyword>
<keyword evidence="5" id="KW-0862">Zinc</keyword>
<evidence type="ECO:0000313" key="13">
    <source>
        <dbReference type="Proteomes" id="UP001059041"/>
    </source>
</evidence>
<evidence type="ECO:0000256" key="10">
    <source>
        <dbReference type="SAM" id="MobiDB-lite"/>
    </source>
</evidence>
<evidence type="ECO:0000256" key="7">
    <source>
        <dbReference type="ARBA" id="ARBA00023163"/>
    </source>
</evidence>
<evidence type="ECO:0000313" key="12">
    <source>
        <dbReference type="EMBL" id="KAI7803727.1"/>
    </source>
</evidence>
<dbReference type="PANTHER" id="PTHR24394">
    <property type="entry name" value="ZINC FINGER PROTEIN"/>
    <property type="match status" value="1"/>
</dbReference>
<keyword evidence="13" id="KW-1185">Reference proteome</keyword>
<keyword evidence="8" id="KW-0539">Nucleus</keyword>
<dbReference type="InterPro" id="IPR036236">
    <property type="entry name" value="Znf_C2H2_sf"/>
</dbReference>
<dbReference type="GO" id="GO:0005634">
    <property type="term" value="C:nucleus"/>
    <property type="evidence" value="ECO:0007669"/>
    <property type="project" value="UniProtKB-SubCell"/>
</dbReference>
<feature type="domain" description="C2H2-type" evidence="11">
    <location>
        <begin position="325"/>
        <end position="352"/>
    </location>
</feature>
<feature type="compositionally biased region" description="Polar residues" evidence="10">
    <location>
        <begin position="152"/>
        <end position="175"/>
    </location>
</feature>
<evidence type="ECO:0000256" key="3">
    <source>
        <dbReference type="ARBA" id="ARBA00022737"/>
    </source>
</evidence>
<dbReference type="FunFam" id="3.30.160.60:FF:002343">
    <property type="entry name" value="Zinc finger protein 33A"/>
    <property type="match status" value="1"/>
</dbReference>
<keyword evidence="7" id="KW-0804">Transcription</keyword>
<evidence type="ECO:0000256" key="2">
    <source>
        <dbReference type="ARBA" id="ARBA00022723"/>
    </source>
</evidence>
<evidence type="ECO:0000256" key="5">
    <source>
        <dbReference type="ARBA" id="ARBA00022833"/>
    </source>
</evidence>
<dbReference type="GO" id="GO:0008270">
    <property type="term" value="F:zinc ion binding"/>
    <property type="evidence" value="ECO:0007669"/>
    <property type="project" value="UniProtKB-KW"/>
</dbReference>
<protein>
    <submittedName>
        <fullName evidence="12">Zinc finger protein 83-like</fullName>
    </submittedName>
</protein>
<dbReference type="PROSITE" id="PS00028">
    <property type="entry name" value="ZINC_FINGER_C2H2_1"/>
    <property type="match status" value="3"/>
</dbReference>
<feature type="region of interest" description="Disordered" evidence="10">
    <location>
        <begin position="147"/>
        <end position="180"/>
    </location>
</feature>
<reference evidence="12" key="1">
    <citation type="submission" date="2021-02" db="EMBL/GenBank/DDBJ databases">
        <title>Comparative genomics reveals that relaxation of natural selection precedes convergent phenotypic evolution of cavefish.</title>
        <authorList>
            <person name="Peng Z."/>
        </authorList>
    </citation>
    <scope>NUCLEOTIDE SEQUENCE</scope>
    <source>
        <tissue evidence="12">Muscle</tissue>
    </source>
</reference>
<dbReference type="SUPFAM" id="SSF57667">
    <property type="entry name" value="beta-beta-alpha zinc fingers"/>
    <property type="match status" value="2"/>
</dbReference>
<dbReference type="Pfam" id="PF00096">
    <property type="entry name" value="zf-C2H2"/>
    <property type="match status" value="2"/>
</dbReference>
<comment type="subcellular location">
    <subcellularLocation>
        <location evidence="1">Nucleus</location>
    </subcellularLocation>
</comment>
<comment type="caution">
    <text evidence="12">The sequence shown here is derived from an EMBL/GenBank/DDBJ whole genome shotgun (WGS) entry which is preliminary data.</text>
</comment>
<accession>A0A9W7TUD5</accession>
<dbReference type="Proteomes" id="UP001059041">
    <property type="component" value="Linkage Group LG11"/>
</dbReference>
<dbReference type="PROSITE" id="PS50157">
    <property type="entry name" value="ZINC_FINGER_C2H2_2"/>
    <property type="match status" value="3"/>
</dbReference>
<proteinExistence type="predicted"/>
<name>A0A9W7TUD5_TRIRA</name>
<feature type="region of interest" description="Disordered" evidence="10">
    <location>
        <begin position="95"/>
        <end position="118"/>
    </location>
</feature>
<gene>
    <name evidence="12" type="ORF">IRJ41_010784</name>
</gene>
<keyword evidence="3" id="KW-0677">Repeat</keyword>
<evidence type="ECO:0000256" key="8">
    <source>
        <dbReference type="ARBA" id="ARBA00023242"/>
    </source>
</evidence>
<evidence type="ECO:0000256" key="6">
    <source>
        <dbReference type="ARBA" id="ARBA00023015"/>
    </source>
</evidence>
<dbReference type="GO" id="GO:0003677">
    <property type="term" value="F:DNA binding"/>
    <property type="evidence" value="ECO:0007669"/>
    <property type="project" value="UniProtKB-KW"/>
</dbReference>
<keyword evidence="4 9" id="KW-0863">Zinc-finger</keyword>